<evidence type="ECO:0000313" key="1">
    <source>
        <dbReference type="EMBL" id="CEP14722.1"/>
    </source>
</evidence>
<evidence type="ECO:0000313" key="2">
    <source>
        <dbReference type="Proteomes" id="UP000054107"/>
    </source>
</evidence>
<dbReference type="AlphaFoldDB" id="A0A0B7NH69"/>
<reference evidence="1 2" key="1">
    <citation type="submission" date="2014-09" db="EMBL/GenBank/DDBJ databases">
        <authorList>
            <person name="Ellenberger Sabrina"/>
        </authorList>
    </citation>
    <scope>NUCLEOTIDE SEQUENCE [LARGE SCALE GENOMIC DNA]</scope>
    <source>
        <strain evidence="1 2">CBS 412.66</strain>
    </source>
</reference>
<dbReference type="Proteomes" id="UP000054107">
    <property type="component" value="Unassembled WGS sequence"/>
</dbReference>
<name>A0A0B7NH69_9FUNG</name>
<keyword evidence="2" id="KW-1185">Reference proteome</keyword>
<proteinExistence type="predicted"/>
<organism evidence="1 2">
    <name type="scientific">Parasitella parasitica</name>
    <dbReference type="NCBI Taxonomy" id="35722"/>
    <lineage>
        <taxon>Eukaryota</taxon>
        <taxon>Fungi</taxon>
        <taxon>Fungi incertae sedis</taxon>
        <taxon>Mucoromycota</taxon>
        <taxon>Mucoromycotina</taxon>
        <taxon>Mucoromycetes</taxon>
        <taxon>Mucorales</taxon>
        <taxon>Mucorineae</taxon>
        <taxon>Mucoraceae</taxon>
        <taxon>Parasitella</taxon>
    </lineage>
</organism>
<protein>
    <submittedName>
        <fullName evidence="1">Uncharacterized protein</fullName>
    </submittedName>
</protein>
<accession>A0A0B7NH69</accession>
<dbReference type="EMBL" id="LN731665">
    <property type="protein sequence ID" value="CEP14722.1"/>
    <property type="molecule type" value="Genomic_DNA"/>
</dbReference>
<gene>
    <name evidence="1" type="primary">PARPA_08906.1 scaffold 35132</name>
</gene>
<sequence length="278" mass="31806">MEFYNEHQDKFQNIEKVDNLLTYIRRICQNEGSVDANSLALDNFWRPYLGYIGYKMSLNCRLYVVDSSSQDSRVQVDHQHAFKAEQEIVTFFGDHRDRRASKSQKTMNNIFGVDARLELRISTEGRCLSQACSKLRIPFGARPHLVSWVFEELLRDINDDKDFLINEANLPECLTVIASAARSELLKSHFAAYNINNGVPDQVANAYALFFIDLNRLGLAKTKHIALLKATKLEKFVQNFQGSNKMMAIFLDRSPQTIDVSGRGLFNTSSFGLILMEF</sequence>